<dbReference type="Pfam" id="PF12585">
    <property type="entry name" value="DUF3759"/>
    <property type="match status" value="1"/>
</dbReference>
<organism evidence="1 2">
    <name type="scientific">Mycena maculata</name>
    <dbReference type="NCBI Taxonomy" id="230809"/>
    <lineage>
        <taxon>Eukaryota</taxon>
        <taxon>Fungi</taxon>
        <taxon>Dikarya</taxon>
        <taxon>Basidiomycota</taxon>
        <taxon>Agaricomycotina</taxon>
        <taxon>Agaricomycetes</taxon>
        <taxon>Agaricomycetidae</taxon>
        <taxon>Agaricales</taxon>
        <taxon>Marasmiineae</taxon>
        <taxon>Mycenaceae</taxon>
        <taxon>Mycena</taxon>
    </lineage>
</organism>
<proteinExistence type="predicted"/>
<evidence type="ECO:0000313" key="2">
    <source>
        <dbReference type="Proteomes" id="UP001215280"/>
    </source>
</evidence>
<comment type="caution">
    <text evidence="1">The sequence shown here is derived from an EMBL/GenBank/DDBJ whole genome shotgun (WGS) entry which is preliminary data.</text>
</comment>
<name>A0AAD7NVK4_9AGAR</name>
<evidence type="ECO:0008006" key="3">
    <source>
        <dbReference type="Google" id="ProtNLM"/>
    </source>
</evidence>
<reference evidence="1" key="1">
    <citation type="submission" date="2023-03" db="EMBL/GenBank/DDBJ databases">
        <title>Massive genome expansion in bonnet fungi (Mycena s.s.) driven by repeated elements and novel gene families across ecological guilds.</title>
        <authorList>
            <consortium name="Lawrence Berkeley National Laboratory"/>
            <person name="Harder C.B."/>
            <person name="Miyauchi S."/>
            <person name="Viragh M."/>
            <person name="Kuo A."/>
            <person name="Thoen E."/>
            <person name="Andreopoulos B."/>
            <person name="Lu D."/>
            <person name="Skrede I."/>
            <person name="Drula E."/>
            <person name="Henrissat B."/>
            <person name="Morin E."/>
            <person name="Kohler A."/>
            <person name="Barry K."/>
            <person name="LaButti K."/>
            <person name="Morin E."/>
            <person name="Salamov A."/>
            <person name="Lipzen A."/>
            <person name="Mereny Z."/>
            <person name="Hegedus B."/>
            <person name="Baldrian P."/>
            <person name="Stursova M."/>
            <person name="Weitz H."/>
            <person name="Taylor A."/>
            <person name="Grigoriev I.V."/>
            <person name="Nagy L.G."/>
            <person name="Martin F."/>
            <person name="Kauserud H."/>
        </authorList>
    </citation>
    <scope>NUCLEOTIDE SEQUENCE</scope>
    <source>
        <strain evidence="1">CBHHK188m</strain>
    </source>
</reference>
<dbReference type="Proteomes" id="UP001215280">
    <property type="component" value="Unassembled WGS sequence"/>
</dbReference>
<dbReference type="EMBL" id="JARJLG010000011">
    <property type="protein sequence ID" value="KAJ7776918.1"/>
    <property type="molecule type" value="Genomic_DNA"/>
</dbReference>
<protein>
    <recommendedName>
        <fullName evidence="3">CipC protein</fullName>
    </recommendedName>
</protein>
<dbReference type="InterPro" id="IPR022234">
    <property type="entry name" value="DUF3759"/>
</dbReference>
<gene>
    <name evidence="1" type="ORF">DFH07DRAFT_798195</name>
</gene>
<evidence type="ECO:0000313" key="1">
    <source>
        <dbReference type="EMBL" id="KAJ7776918.1"/>
    </source>
</evidence>
<dbReference type="PANTHER" id="PTHR37450:SF1">
    <property type="entry name" value="CIPC PROTEIN"/>
    <property type="match status" value="1"/>
</dbReference>
<dbReference type="PANTHER" id="PTHR37450">
    <property type="entry name" value="CIPC PROTEIN"/>
    <property type="match status" value="1"/>
</dbReference>
<dbReference type="AlphaFoldDB" id="A0AAD7NVK4"/>
<keyword evidence="2" id="KW-1185">Reference proteome</keyword>
<accession>A0AAD7NVK4</accession>
<sequence>MGFFTDENPDQVAYEQLAEAQTPEHHAKLSHELIGAAAAFEAAKAYEEHCAAEGKPTEHKFAKELLAGVAGAFIDREFETKGLNSLDKEVAKKQAAKQYQANILDRETFNQDF</sequence>